<dbReference type="SUPFAM" id="SSF56235">
    <property type="entry name" value="N-terminal nucleophile aminohydrolases (Ntn hydrolases)"/>
    <property type="match status" value="1"/>
</dbReference>
<reference evidence="3" key="1">
    <citation type="submission" date="2016-10" db="EMBL/GenBank/DDBJ databases">
        <authorList>
            <person name="Varghese N."/>
            <person name="Submissions S."/>
        </authorList>
    </citation>
    <scope>NUCLEOTIDE SEQUENCE [LARGE SCALE GENOMIC DNA]</scope>
    <source>
        <strain evidence="3">FP5</strain>
    </source>
</reference>
<evidence type="ECO:0000259" key="1">
    <source>
        <dbReference type="Pfam" id="PF03417"/>
    </source>
</evidence>
<feature type="domain" description="Peptidase C45 hydrolase" evidence="1">
    <location>
        <begin position="104"/>
        <end position="307"/>
    </location>
</feature>
<organism evidence="2 3">
    <name type="scientific">Halobacillus alkaliphilus</name>
    <dbReference type="NCBI Taxonomy" id="396056"/>
    <lineage>
        <taxon>Bacteria</taxon>
        <taxon>Bacillati</taxon>
        <taxon>Bacillota</taxon>
        <taxon>Bacilli</taxon>
        <taxon>Bacillales</taxon>
        <taxon>Bacillaceae</taxon>
        <taxon>Halobacillus</taxon>
    </lineage>
</organism>
<dbReference type="PANTHER" id="PTHR34180:SF1">
    <property type="entry name" value="BETA-ALANYL-DOPAMINE_CARCININE HYDROLASE"/>
    <property type="match status" value="1"/>
</dbReference>
<dbReference type="InterPro" id="IPR047794">
    <property type="entry name" value="C45_proenzyme-like"/>
</dbReference>
<dbReference type="InterPro" id="IPR005079">
    <property type="entry name" value="Peptidase_C45_hydrolase"/>
</dbReference>
<dbReference type="OrthoDB" id="8617387at2"/>
<dbReference type="Gene3D" id="3.60.60.10">
    <property type="entry name" value="Penicillin V Acylase, Chain A"/>
    <property type="match status" value="1"/>
</dbReference>
<accession>A0A1I2K0Y0</accession>
<dbReference type="CDD" id="cd01935">
    <property type="entry name" value="Ntn_CGH_like"/>
    <property type="match status" value="1"/>
</dbReference>
<sequence length="346" mass="40021">MKQIYSDVIQFKGSHYAFGRYQAEQLQGNPLLTKYRNRRTKSIRKYRVNHKEAKAFFMKYSSGLWAELEGLSAGLGWPLEEVVHEFSGWQQDWVRSGCSIMAKENFFARNYDYHPKTYEGRFVIFQPSEGPALIGPSQRIIGRTDGMNEYGLCVGYNFVNRIKPGDGVICCLLTRILLENCKTTEEAVDWLRELPHRHSFNYVIYDKSGDSRIVEGSPRGVRIREESVCTNHFEVLPQENRRHVDESHSRLLRLRQGNNQISTGREAFNYLNDTTQPIFSKRYSQWSGTIHTACYYPESLSMLFGLGGDSTPVKFSLSDWMKRNRSPIKRVLGQLDTKEPLPYIDG</sequence>
<dbReference type="Proteomes" id="UP000198897">
    <property type="component" value="Unassembled WGS sequence"/>
</dbReference>
<dbReference type="PANTHER" id="PTHR34180">
    <property type="entry name" value="PEPTIDASE C45"/>
    <property type="match status" value="1"/>
</dbReference>
<proteinExistence type="predicted"/>
<dbReference type="InterPro" id="IPR029055">
    <property type="entry name" value="Ntn_hydrolases_N"/>
</dbReference>
<evidence type="ECO:0000313" key="2">
    <source>
        <dbReference type="EMBL" id="SFF60825.1"/>
    </source>
</evidence>
<dbReference type="RefSeq" id="WP_089749957.1">
    <property type="nucleotide sequence ID" value="NZ_FOOG01000003.1"/>
</dbReference>
<gene>
    <name evidence="2" type="ORF">SAMN05216353_10345</name>
</gene>
<keyword evidence="3" id="KW-1185">Reference proteome</keyword>
<dbReference type="AlphaFoldDB" id="A0A1I2K0Y0"/>
<protein>
    <submittedName>
        <fullName evidence="2">Predicted choloylglycine hydrolase</fullName>
    </submittedName>
</protein>
<dbReference type="EMBL" id="FOOG01000003">
    <property type="protein sequence ID" value="SFF60825.1"/>
    <property type="molecule type" value="Genomic_DNA"/>
</dbReference>
<dbReference type="Pfam" id="PF03417">
    <property type="entry name" value="AAT"/>
    <property type="match status" value="1"/>
</dbReference>
<dbReference type="GO" id="GO:0016787">
    <property type="term" value="F:hydrolase activity"/>
    <property type="evidence" value="ECO:0007669"/>
    <property type="project" value="UniProtKB-KW"/>
</dbReference>
<dbReference type="NCBIfam" id="NF040521">
    <property type="entry name" value="C45_proenzyme"/>
    <property type="match status" value="1"/>
</dbReference>
<dbReference type="InterPro" id="IPR047801">
    <property type="entry name" value="Peptidase_C45"/>
</dbReference>
<name>A0A1I2K0Y0_9BACI</name>
<evidence type="ECO:0000313" key="3">
    <source>
        <dbReference type="Proteomes" id="UP000198897"/>
    </source>
</evidence>
<keyword evidence="2" id="KW-0378">Hydrolase</keyword>